<keyword evidence="1" id="KW-1133">Transmembrane helix</keyword>
<protein>
    <recommendedName>
        <fullName evidence="4">PH domain-containing protein</fullName>
    </recommendedName>
</protein>
<dbReference type="RefSeq" id="WP_119424333.1">
    <property type="nucleotide sequence ID" value="NZ_QQXK01000010.1"/>
</dbReference>
<proteinExistence type="predicted"/>
<organism evidence="2 3">
    <name type="scientific">Galactobacter valiniphilus</name>
    <dbReference type="NCBI Taxonomy" id="2676122"/>
    <lineage>
        <taxon>Bacteria</taxon>
        <taxon>Bacillati</taxon>
        <taxon>Actinomycetota</taxon>
        <taxon>Actinomycetes</taxon>
        <taxon>Micrococcales</taxon>
        <taxon>Micrococcaceae</taxon>
        <taxon>Galactobacter</taxon>
    </lineage>
</organism>
<name>A0A399JC06_9MICC</name>
<keyword evidence="3" id="KW-1185">Reference proteome</keyword>
<keyword evidence="1" id="KW-0472">Membrane</keyword>
<reference evidence="2 3" key="1">
    <citation type="submission" date="2018-07" db="EMBL/GenBank/DDBJ databases">
        <title>Arthrobacter sp. nov., isolated from raw cow's milk with high bacterial count.</title>
        <authorList>
            <person name="Hahne J."/>
            <person name="Isele D."/>
            <person name="Lipski A."/>
        </authorList>
    </citation>
    <scope>NUCLEOTIDE SEQUENCE [LARGE SCALE GENOMIC DNA]</scope>
    <source>
        <strain evidence="2 3">JZ R-35</strain>
    </source>
</reference>
<dbReference type="AlphaFoldDB" id="A0A399JC06"/>
<sequence length="179" mass="19635">MESAAAQRVRLRPHLMFRVLQAVLPCALGVLLVRSGALVWVVRVPAWLGGGDPLPGWAPGTLSAELPWGEKLTATVACVAGGAALLWLAWRMLTRRVDITPRAVEVRGLARTVRVDRRVIAGLQESGWQPPVLLVETAPGSGEFGGLELAAFRRRWRPLGWFNADHERKLSQLDAALRR</sequence>
<evidence type="ECO:0000313" key="3">
    <source>
        <dbReference type="Proteomes" id="UP000265419"/>
    </source>
</evidence>
<keyword evidence="1" id="KW-0812">Transmembrane</keyword>
<feature type="transmembrane region" description="Helical" evidence="1">
    <location>
        <begin position="20"/>
        <end position="42"/>
    </location>
</feature>
<evidence type="ECO:0008006" key="4">
    <source>
        <dbReference type="Google" id="ProtNLM"/>
    </source>
</evidence>
<gene>
    <name evidence="2" type="ORF">DWB68_06490</name>
</gene>
<feature type="transmembrane region" description="Helical" evidence="1">
    <location>
        <begin position="72"/>
        <end position="90"/>
    </location>
</feature>
<evidence type="ECO:0000313" key="2">
    <source>
        <dbReference type="EMBL" id="RII42590.1"/>
    </source>
</evidence>
<evidence type="ECO:0000256" key="1">
    <source>
        <dbReference type="SAM" id="Phobius"/>
    </source>
</evidence>
<dbReference type="Proteomes" id="UP000265419">
    <property type="component" value="Unassembled WGS sequence"/>
</dbReference>
<dbReference type="EMBL" id="QQXK01000010">
    <property type="protein sequence ID" value="RII42590.1"/>
    <property type="molecule type" value="Genomic_DNA"/>
</dbReference>
<comment type="caution">
    <text evidence="2">The sequence shown here is derived from an EMBL/GenBank/DDBJ whole genome shotgun (WGS) entry which is preliminary data.</text>
</comment>
<accession>A0A399JC06</accession>